<feature type="region of interest" description="Disordered" evidence="1">
    <location>
        <begin position="52"/>
        <end position="84"/>
    </location>
</feature>
<evidence type="ECO:0000313" key="3">
    <source>
        <dbReference type="EMBL" id="GES99082.1"/>
    </source>
</evidence>
<reference evidence="3" key="2">
    <citation type="submission" date="2019-10" db="EMBL/GenBank/DDBJ databases">
        <title>Conservation and host-specific expression of non-tandemly repeated heterogenous ribosome RNA gene in arbuscular mycorrhizal fungi.</title>
        <authorList>
            <person name="Maeda T."/>
            <person name="Kobayashi Y."/>
            <person name="Nakagawa T."/>
            <person name="Ezawa T."/>
            <person name="Yamaguchi K."/>
            <person name="Bino T."/>
            <person name="Nishimoto Y."/>
            <person name="Shigenobu S."/>
            <person name="Kawaguchi M."/>
        </authorList>
    </citation>
    <scope>NUCLEOTIDE SEQUENCE</scope>
    <source>
        <strain evidence="3">HR1</strain>
    </source>
</reference>
<evidence type="ECO:0000256" key="1">
    <source>
        <dbReference type="SAM" id="MobiDB-lite"/>
    </source>
</evidence>
<dbReference type="EMBL" id="BLAL01000278">
    <property type="protein sequence ID" value="GES99082.1"/>
    <property type="molecule type" value="Genomic_DNA"/>
</dbReference>
<dbReference type="OrthoDB" id="10658208at2759"/>
<dbReference type="EMBL" id="BEXD01003953">
    <property type="protein sequence ID" value="GBC04560.1"/>
    <property type="molecule type" value="Genomic_DNA"/>
</dbReference>
<evidence type="ECO:0000313" key="4">
    <source>
        <dbReference type="Proteomes" id="UP000247702"/>
    </source>
</evidence>
<protein>
    <submittedName>
        <fullName evidence="2">Uncharacterized protein</fullName>
    </submittedName>
</protein>
<comment type="caution">
    <text evidence="2">The sequence shown here is derived from an EMBL/GenBank/DDBJ whole genome shotgun (WGS) entry which is preliminary data.</text>
</comment>
<dbReference type="AlphaFoldDB" id="A0A2Z6S5X5"/>
<reference evidence="2 4" key="1">
    <citation type="submission" date="2017-11" db="EMBL/GenBank/DDBJ databases">
        <title>The genome of Rhizophagus clarus HR1 reveals common genetic basis of auxotrophy among arbuscular mycorrhizal fungi.</title>
        <authorList>
            <person name="Kobayashi Y."/>
        </authorList>
    </citation>
    <scope>NUCLEOTIDE SEQUENCE [LARGE SCALE GENOMIC DNA]</scope>
    <source>
        <strain evidence="2 4">HR1</strain>
    </source>
</reference>
<name>A0A2Z6S5X5_9GLOM</name>
<gene>
    <name evidence="3" type="ORF">RCL2_002560000</name>
    <name evidence="2" type="ORF">RclHR1_05740002</name>
</gene>
<dbReference type="Proteomes" id="UP000615446">
    <property type="component" value="Unassembled WGS sequence"/>
</dbReference>
<keyword evidence="4" id="KW-1185">Reference proteome</keyword>
<proteinExistence type="predicted"/>
<accession>A0A2Z6S5X5</accession>
<sequence>MSAYHSRKFPGHNTIKQAAKISQYLSPYNRTFYKVIEHLPLSRLSRTPEALPHIPTRNHISTRDKHLNPPVKKPKIPNPTDLTNFNPIPDELLAEDRKDQLTELLPFIPQVRIFNNSGTIEFPPGSARWWEYVNKMKKTHQKWVRQQRAIDLTQEKANKKHQQQMDLIRDHDVKDLDNYNTVTSKIKRLVSLSDTLDSQLRSVTHTFQKRQLELIDSPDLLDVIETALPHAPLAKEKITQDLSFT</sequence>
<dbReference type="Proteomes" id="UP000247702">
    <property type="component" value="Unassembled WGS sequence"/>
</dbReference>
<organism evidence="2 4">
    <name type="scientific">Rhizophagus clarus</name>
    <dbReference type="NCBI Taxonomy" id="94130"/>
    <lineage>
        <taxon>Eukaryota</taxon>
        <taxon>Fungi</taxon>
        <taxon>Fungi incertae sedis</taxon>
        <taxon>Mucoromycota</taxon>
        <taxon>Glomeromycotina</taxon>
        <taxon>Glomeromycetes</taxon>
        <taxon>Glomerales</taxon>
        <taxon>Glomeraceae</taxon>
        <taxon>Rhizophagus</taxon>
    </lineage>
</organism>
<evidence type="ECO:0000313" key="2">
    <source>
        <dbReference type="EMBL" id="GBC04560.1"/>
    </source>
</evidence>